<dbReference type="Gene3D" id="3.40.50.300">
    <property type="entry name" value="P-loop containing nucleotide triphosphate hydrolases"/>
    <property type="match status" value="1"/>
</dbReference>
<dbReference type="InterPro" id="IPR027417">
    <property type="entry name" value="P-loop_NTPase"/>
</dbReference>
<proteinExistence type="predicted"/>
<dbReference type="OrthoDB" id="24633at10239"/>
<dbReference type="GeneID" id="29066616"/>
<sequence length="226" mass="25472">MLIKAALCGTHGTGKTTLVEKVKTWAKAEGWDVGVTLSPTRHVKAMGAEYGMANNMDGDWQFQFQVIAETRLRQWEAEHQLKLSAAPNKLLLADRCAIDPVCYTTDLVKRARAARLGRPLIAFTDRDYTFLQLVRDMGQDLATRDVKEFWDIVALKPPHPDHLVGDADRLDDRQYQADVDKIARKVYGEIVAATEVNSIVLDPDRDVAAEELWEVIRDESARRRAA</sequence>
<protein>
    <recommendedName>
        <fullName evidence="1">NadR/Ttd14 AAA domain-containing protein</fullName>
    </recommendedName>
</protein>
<feature type="domain" description="NadR/Ttd14 AAA" evidence="1">
    <location>
        <begin position="6"/>
        <end position="113"/>
    </location>
</feature>
<dbReference type="Proteomes" id="UP000204231">
    <property type="component" value="Segment"/>
</dbReference>
<keyword evidence="3" id="KW-1185">Reference proteome</keyword>
<evidence type="ECO:0000313" key="2">
    <source>
        <dbReference type="EMBL" id="AON96938.1"/>
    </source>
</evidence>
<evidence type="ECO:0000313" key="3">
    <source>
        <dbReference type="Proteomes" id="UP000204231"/>
    </source>
</evidence>
<dbReference type="Pfam" id="PF13521">
    <property type="entry name" value="AAA_28"/>
    <property type="match status" value="1"/>
</dbReference>
<name>A0A1C9EHG5_9CAUD</name>
<dbReference type="InterPro" id="IPR038727">
    <property type="entry name" value="NadR/Ttd14_AAA_dom"/>
</dbReference>
<dbReference type="RefSeq" id="YP_009288051.1">
    <property type="nucleotide sequence ID" value="NC_031080.1"/>
</dbReference>
<dbReference type="EMBL" id="KX752698">
    <property type="protein sequence ID" value="AON96938.1"/>
    <property type="molecule type" value="Genomic_DNA"/>
</dbReference>
<organism evidence="2 3">
    <name type="scientific">Mycobacterium phage Tonenili</name>
    <dbReference type="NCBI Taxonomy" id="1891703"/>
    <lineage>
        <taxon>Viruses</taxon>
        <taxon>Duplodnaviria</taxon>
        <taxon>Heunggongvirae</taxon>
        <taxon>Uroviricota</taxon>
        <taxon>Caudoviricetes</taxon>
        <taxon>Ceeclamvirinae</taxon>
        <taxon>Bixzunavirus</taxon>
        <taxon>Bixzunavirus tonenili</taxon>
    </lineage>
</organism>
<reference evidence="2 3" key="1">
    <citation type="submission" date="2016-08" db="EMBL/GenBank/DDBJ databases">
        <authorList>
            <person name="Acevedo E."/>
            <person name="Azhar M."/>
            <person name="Golebiewska U.P."/>
            <person name="Grzywna D."/>
            <person name="Guardiola R."/>
            <person name="Jackson O."/>
            <person name="John N."/>
            <person name="Kanavatsas C."/>
            <person name="Khan S."/>
            <person name="Leong J."/>
            <person name="Mansilla E."/>
            <person name="Muladjanov Y."/>
            <person name="Nouel J."/>
            <person name="Oh S."/>
            <person name="Oppedisano M."/>
            <person name="Sajid A."/>
            <person name="Samper M."/>
            <person name="Ugbeva O."/>
            <person name="Delesalle V.A."/>
            <person name="Garlena R.A."/>
            <person name="Russell D.A."/>
            <person name="Pope W.H."/>
            <person name="Jacobs-Sera D."/>
            <person name="Hendrix R.W."/>
            <person name="Hatfull G.F."/>
        </authorList>
    </citation>
    <scope>NUCLEOTIDE SEQUENCE [LARGE SCALE GENOMIC DNA]</scope>
</reference>
<evidence type="ECO:0000259" key="1">
    <source>
        <dbReference type="Pfam" id="PF13521"/>
    </source>
</evidence>
<accession>A0A1C9EHG5</accession>
<dbReference type="SUPFAM" id="SSF52540">
    <property type="entry name" value="P-loop containing nucleoside triphosphate hydrolases"/>
    <property type="match status" value="1"/>
</dbReference>
<gene>
    <name evidence="2" type="ORF">SEA_TONENILI_218</name>
</gene>
<dbReference type="KEGG" id="vg:29066616"/>